<dbReference type="SUPFAM" id="SSF56935">
    <property type="entry name" value="Porins"/>
    <property type="match status" value="1"/>
</dbReference>
<dbReference type="InterPro" id="IPR008969">
    <property type="entry name" value="CarboxyPept-like_regulatory"/>
</dbReference>
<reference evidence="8" key="1">
    <citation type="journal article" date="2021" name="PeerJ">
        <title>Extensive microbial diversity within the chicken gut microbiome revealed by metagenomics and culture.</title>
        <authorList>
            <person name="Gilroy R."/>
            <person name="Ravi A."/>
            <person name="Getino M."/>
            <person name="Pursley I."/>
            <person name="Horton D.L."/>
            <person name="Alikhan N.F."/>
            <person name="Baker D."/>
            <person name="Gharbi K."/>
            <person name="Hall N."/>
            <person name="Watson M."/>
            <person name="Adriaenssens E.M."/>
            <person name="Foster-Nyarko E."/>
            <person name="Jarju S."/>
            <person name="Secka A."/>
            <person name="Antonio M."/>
            <person name="Oren A."/>
            <person name="Chaudhuri R.R."/>
            <person name="La Ragione R."/>
            <person name="Hildebrand F."/>
            <person name="Pallen M.J."/>
        </authorList>
    </citation>
    <scope>NUCLEOTIDE SEQUENCE</scope>
    <source>
        <strain evidence="8">ChiHjej12B11-16260</strain>
    </source>
</reference>
<dbReference type="PANTHER" id="PTHR40980">
    <property type="entry name" value="PLUG DOMAIN-CONTAINING PROTEIN"/>
    <property type="match status" value="1"/>
</dbReference>
<evidence type="ECO:0000256" key="1">
    <source>
        <dbReference type="ARBA" id="ARBA00004442"/>
    </source>
</evidence>
<accession>A0A9D1VR57</accession>
<comment type="similarity">
    <text evidence="4">Belongs to the TonB-dependent receptor family.</text>
</comment>
<feature type="chain" id="PRO_5038481975" evidence="5">
    <location>
        <begin position="22"/>
        <end position="915"/>
    </location>
</feature>
<name>A0A9D1VR57_9BACT</name>
<evidence type="ECO:0000256" key="2">
    <source>
        <dbReference type="ARBA" id="ARBA00023136"/>
    </source>
</evidence>
<feature type="domain" description="TonB-dependent receptor-like beta-barrel" evidence="6">
    <location>
        <begin position="451"/>
        <end position="867"/>
    </location>
</feature>
<dbReference type="AlphaFoldDB" id="A0A9D1VR57"/>
<dbReference type="InterPro" id="IPR037066">
    <property type="entry name" value="Plug_dom_sf"/>
</dbReference>
<dbReference type="InterPro" id="IPR000531">
    <property type="entry name" value="Beta-barrel_TonB"/>
</dbReference>
<reference evidence="8" key="2">
    <citation type="submission" date="2021-04" db="EMBL/GenBank/DDBJ databases">
        <authorList>
            <person name="Gilroy R."/>
        </authorList>
    </citation>
    <scope>NUCLEOTIDE SEQUENCE</scope>
    <source>
        <strain evidence="8">ChiHjej12B11-16260</strain>
    </source>
</reference>
<dbReference type="GO" id="GO:0009279">
    <property type="term" value="C:cell outer membrane"/>
    <property type="evidence" value="ECO:0007669"/>
    <property type="project" value="UniProtKB-SubCell"/>
</dbReference>
<keyword evidence="2 4" id="KW-0472">Membrane</keyword>
<dbReference type="EMBL" id="DXFB01000105">
    <property type="protein sequence ID" value="HIX45331.1"/>
    <property type="molecule type" value="Genomic_DNA"/>
</dbReference>
<keyword evidence="4" id="KW-0798">TonB box</keyword>
<protein>
    <submittedName>
        <fullName evidence="8">TonB-dependent receptor</fullName>
    </submittedName>
</protein>
<organism evidence="8 9">
    <name type="scientific">Candidatus Barnesiella excrementipullorum</name>
    <dbReference type="NCBI Taxonomy" id="2838479"/>
    <lineage>
        <taxon>Bacteria</taxon>
        <taxon>Pseudomonadati</taxon>
        <taxon>Bacteroidota</taxon>
        <taxon>Bacteroidia</taxon>
        <taxon>Bacteroidales</taxon>
        <taxon>Barnesiellaceae</taxon>
        <taxon>Barnesiella</taxon>
    </lineage>
</organism>
<feature type="signal peptide" evidence="5">
    <location>
        <begin position="1"/>
        <end position="21"/>
    </location>
</feature>
<feature type="domain" description="TonB-dependent receptor plug" evidence="7">
    <location>
        <begin position="128"/>
        <end position="233"/>
    </location>
</feature>
<evidence type="ECO:0000313" key="8">
    <source>
        <dbReference type="EMBL" id="HIX45331.1"/>
    </source>
</evidence>
<comment type="subcellular location">
    <subcellularLocation>
        <location evidence="1 4">Cell outer membrane</location>
    </subcellularLocation>
</comment>
<keyword evidence="5" id="KW-0732">Signal</keyword>
<dbReference type="Gene3D" id="2.40.170.20">
    <property type="entry name" value="TonB-dependent receptor, beta-barrel domain"/>
    <property type="match status" value="1"/>
</dbReference>
<sequence>MKPKFLSLFLFAAASSNALYAASLSGIVKDAHSHEELIGAHIYVKENPRIGTTSGLDGSFVLHDIPEHQPVTLVCTYVGYKSREQVVKEPATEKLLIDVFPADHALGEVTILASADRGSDASARLSEKQSPLVSNIVSARSIEISPDLNVSNILARVSGVTLERNGSGDGQYAVLRGMDKRYNYTLVNGVKISSPDNKNRYVPLDIFPGELLDRLEVSKSLTPDMEGDATGGVVNMVMKNAPDKWVVQAYLSAGYGTSLMGHPFTTYNRSGITWDAPRTLYGSDYNASVSDFGRGTAQLSSQTALPDMVAGLTVGNRFIDKRLGVLLAVSFQNYYQGKESLFFTDDVTQSTNEVHLTDMKERFYSEHRMQYGAHLKLDWRFNENHIIEWYNALIGSDRQQVRESTVTDLSLNYAPDEGNVLQQLETRSRLTRQLIFASTLKGSHRLSALFSADWTLAGGYASNNRPDNTYITLENNRQSYVDYITADNSERRWEQNDDRDWAAYVNLKYRQELGDNTLSAKVGGMYRDKARRSDYVSYRFVPAATSRPVQGTDFNTLDEIEWRIVAPQGGVGPLTYDAGERIGAAYLMATYGSEYWEVVAGARAEHTDQFYHMYFPPAGNEPDGGQQYWDILPSVALKYMPRKDMNLRASYYRSINRPGFFEIVPYSIIEEEYTEYGNPDLKRAVIDNIDMRWEWFMGTTNQLMAGLFYKHIQNPIEYAYYSVNNRQFGYGFTNLGNATNVGVELDFIYYFRYFGIKANYTYTYSQIESPKTLYARDESGKLVRNTVMQQRPLVGQAPHVANLSLLYKNTRYGWDVQLAGNYTGERMVVVSHYYDNDHWMAGSFSLDLSVEKRFPHGISLFFKGTNLLNTPSRIYIKNLSEYNNNYPRQDASKGYTLIEEECEGASFLLGVRYKL</sequence>
<proteinExistence type="inferred from homology"/>
<evidence type="ECO:0000259" key="7">
    <source>
        <dbReference type="Pfam" id="PF07715"/>
    </source>
</evidence>
<keyword evidence="3" id="KW-0998">Cell outer membrane</keyword>
<gene>
    <name evidence="8" type="ORF">H9982_03835</name>
</gene>
<dbReference type="Pfam" id="PF13715">
    <property type="entry name" value="CarbopepD_reg_2"/>
    <property type="match status" value="1"/>
</dbReference>
<evidence type="ECO:0000256" key="4">
    <source>
        <dbReference type="RuleBase" id="RU003357"/>
    </source>
</evidence>
<dbReference type="Pfam" id="PF07715">
    <property type="entry name" value="Plug"/>
    <property type="match status" value="1"/>
</dbReference>
<dbReference type="Gene3D" id="2.170.130.10">
    <property type="entry name" value="TonB-dependent receptor, plug domain"/>
    <property type="match status" value="1"/>
</dbReference>
<evidence type="ECO:0000259" key="6">
    <source>
        <dbReference type="Pfam" id="PF00593"/>
    </source>
</evidence>
<evidence type="ECO:0000256" key="5">
    <source>
        <dbReference type="SAM" id="SignalP"/>
    </source>
</evidence>
<dbReference type="Pfam" id="PF00593">
    <property type="entry name" value="TonB_dep_Rec_b-barrel"/>
    <property type="match status" value="1"/>
</dbReference>
<comment type="caution">
    <text evidence="8">The sequence shown here is derived from an EMBL/GenBank/DDBJ whole genome shotgun (WGS) entry which is preliminary data.</text>
</comment>
<keyword evidence="8" id="KW-0675">Receptor</keyword>
<dbReference type="InterPro" id="IPR012910">
    <property type="entry name" value="Plug_dom"/>
</dbReference>
<dbReference type="PANTHER" id="PTHR40980:SF4">
    <property type="entry name" value="TONB-DEPENDENT RECEPTOR-LIKE BETA-BARREL DOMAIN-CONTAINING PROTEIN"/>
    <property type="match status" value="1"/>
</dbReference>
<dbReference type="Proteomes" id="UP000824246">
    <property type="component" value="Unassembled WGS sequence"/>
</dbReference>
<evidence type="ECO:0000313" key="9">
    <source>
        <dbReference type="Proteomes" id="UP000824246"/>
    </source>
</evidence>
<evidence type="ECO:0000256" key="3">
    <source>
        <dbReference type="ARBA" id="ARBA00023237"/>
    </source>
</evidence>
<dbReference type="SUPFAM" id="SSF49464">
    <property type="entry name" value="Carboxypeptidase regulatory domain-like"/>
    <property type="match status" value="1"/>
</dbReference>
<dbReference type="InterPro" id="IPR036942">
    <property type="entry name" value="Beta-barrel_TonB_sf"/>
</dbReference>